<keyword evidence="2" id="KW-0472">Membrane</keyword>
<comment type="subcellular location">
    <subcellularLocation>
        <location evidence="1">Cell membrane</location>
        <topology evidence="1">Multi-pass membrane protein</topology>
    </subcellularLocation>
</comment>
<dbReference type="PROSITE" id="PS51201">
    <property type="entry name" value="RCK_N"/>
    <property type="match status" value="1"/>
</dbReference>
<dbReference type="PANTHER" id="PTHR43833:SF9">
    <property type="entry name" value="POTASSIUM CHANNEL PROTEIN YUGO-RELATED"/>
    <property type="match status" value="1"/>
</dbReference>
<dbReference type="Pfam" id="PF07885">
    <property type="entry name" value="Ion_trans_2"/>
    <property type="match status" value="1"/>
</dbReference>
<dbReference type="Gene3D" id="3.30.70.1450">
    <property type="entry name" value="Regulator of K+ conductance, C-terminal domain"/>
    <property type="match status" value="1"/>
</dbReference>
<evidence type="ECO:0000256" key="2">
    <source>
        <dbReference type="SAM" id="Phobius"/>
    </source>
</evidence>
<dbReference type="PANTHER" id="PTHR43833">
    <property type="entry name" value="POTASSIUM CHANNEL PROTEIN 2-RELATED-RELATED"/>
    <property type="match status" value="1"/>
</dbReference>
<keyword evidence="5" id="KW-0406">Ion transport</keyword>
<dbReference type="SUPFAM" id="SSF51735">
    <property type="entry name" value="NAD(P)-binding Rossmann-fold domains"/>
    <property type="match status" value="1"/>
</dbReference>
<dbReference type="InterPro" id="IPR036291">
    <property type="entry name" value="NAD(P)-bd_dom_sf"/>
</dbReference>
<proteinExistence type="predicted"/>
<keyword evidence="5" id="KW-0407">Ion channel</keyword>
<dbReference type="Pfam" id="PF02254">
    <property type="entry name" value="TrkA_N"/>
    <property type="match status" value="1"/>
</dbReference>
<reference evidence="5" key="1">
    <citation type="journal article" date="2020" name="mSystems">
        <title>Genome- and Community-Level Interaction Insights into Carbon Utilization and Element Cycling Functions of Hydrothermarchaeota in Hydrothermal Sediment.</title>
        <authorList>
            <person name="Zhou Z."/>
            <person name="Liu Y."/>
            <person name="Xu W."/>
            <person name="Pan J."/>
            <person name="Luo Z.H."/>
            <person name="Li M."/>
        </authorList>
    </citation>
    <scope>NUCLEOTIDE SEQUENCE [LARGE SCALE GENOMIC DNA]</scope>
    <source>
        <strain evidence="5">SpSt-853</strain>
    </source>
</reference>
<dbReference type="EMBL" id="DTKJ01000058">
    <property type="protein sequence ID" value="HGZ12228.1"/>
    <property type="molecule type" value="Genomic_DNA"/>
</dbReference>
<evidence type="ECO:0000313" key="5">
    <source>
        <dbReference type="EMBL" id="HGZ12228.1"/>
    </source>
</evidence>
<sequence>MVTFHKLLLWVAILVAFILGSSLGYVIIEGWSYFDALYMTVITLTTVGYGEVKPLTTAGRAYSMVLMLAGIGIMFYIITSIARLVVEGEIQQALGKRKLQKHIKKLSQHYIICGFGRIGETIARQLKERGVPFVVVESDPERLTLLETLGYYYLPGDATREEVLLEAGIERAKGLVSVVSSDANNVFITLTARSLNPHLFIVARGAEPGSEQKLLRAGADRVESPYELGGRKMAQAILRPNVTTFIELAMKEEVDLSMEEIPVAPSSPLVGVALKDSGIRQKLNIIVVSIKRASGDMIFNPSPGTAIHAGDTLIALGMRQNLEALEKLAGPQG</sequence>
<dbReference type="GO" id="GO:0008324">
    <property type="term" value="F:monoatomic cation transmembrane transporter activity"/>
    <property type="evidence" value="ECO:0007669"/>
    <property type="project" value="InterPro"/>
</dbReference>
<evidence type="ECO:0000256" key="1">
    <source>
        <dbReference type="ARBA" id="ARBA00004651"/>
    </source>
</evidence>
<feature type="transmembrane region" description="Helical" evidence="2">
    <location>
        <begin position="7"/>
        <end position="27"/>
    </location>
</feature>
<dbReference type="Pfam" id="PF02080">
    <property type="entry name" value="TrkA_C"/>
    <property type="match status" value="1"/>
</dbReference>
<keyword evidence="5" id="KW-0813">Transport</keyword>
<evidence type="ECO:0000259" key="4">
    <source>
        <dbReference type="PROSITE" id="PS51202"/>
    </source>
</evidence>
<feature type="domain" description="RCK N-terminal" evidence="3">
    <location>
        <begin position="107"/>
        <end position="223"/>
    </location>
</feature>
<protein>
    <submittedName>
        <fullName evidence="5">Potassium channel protein</fullName>
    </submittedName>
</protein>
<dbReference type="InterPro" id="IPR050721">
    <property type="entry name" value="Trk_Ktr_HKT_K-transport"/>
</dbReference>
<dbReference type="AlphaFoldDB" id="A0A7C5AMF2"/>
<accession>A0A7C5AMF2</accession>
<dbReference type="InterPro" id="IPR006037">
    <property type="entry name" value="RCK_C"/>
</dbReference>
<dbReference type="InterPro" id="IPR036721">
    <property type="entry name" value="RCK_C_sf"/>
</dbReference>
<dbReference type="SUPFAM" id="SSF116726">
    <property type="entry name" value="TrkA C-terminal domain-like"/>
    <property type="match status" value="1"/>
</dbReference>
<name>A0A7C5AMF2_9BACT</name>
<organism evidence="5">
    <name type="scientific">Desulfobacca acetoxidans</name>
    <dbReference type="NCBI Taxonomy" id="60893"/>
    <lineage>
        <taxon>Bacteria</taxon>
        <taxon>Pseudomonadati</taxon>
        <taxon>Thermodesulfobacteriota</taxon>
        <taxon>Desulfobaccia</taxon>
        <taxon>Desulfobaccales</taxon>
        <taxon>Desulfobaccaceae</taxon>
        <taxon>Desulfobacca</taxon>
    </lineage>
</organism>
<dbReference type="InterPro" id="IPR003148">
    <property type="entry name" value="RCK_N"/>
</dbReference>
<comment type="caution">
    <text evidence="5">The sequence shown here is derived from an EMBL/GenBank/DDBJ whole genome shotgun (WGS) entry which is preliminary data.</text>
</comment>
<evidence type="ECO:0000259" key="3">
    <source>
        <dbReference type="PROSITE" id="PS51201"/>
    </source>
</evidence>
<dbReference type="InterPro" id="IPR013099">
    <property type="entry name" value="K_chnl_dom"/>
</dbReference>
<dbReference type="GO" id="GO:0006813">
    <property type="term" value="P:potassium ion transport"/>
    <property type="evidence" value="ECO:0007669"/>
    <property type="project" value="InterPro"/>
</dbReference>
<feature type="domain" description="RCK C-terminal" evidence="4">
    <location>
        <begin position="246"/>
        <end position="331"/>
    </location>
</feature>
<dbReference type="PROSITE" id="PS51202">
    <property type="entry name" value="RCK_C"/>
    <property type="match status" value="1"/>
</dbReference>
<dbReference type="GO" id="GO:0005886">
    <property type="term" value="C:plasma membrane"/>
    <property type="evidence" value="ECO:0007669"/>
    <property type="project" value="UniProtKB-SubCell"/>
</dbReference>
<keyword evidence="2" id="KW-0812">Transmembrane</keyword>
<keyword evidence="2" id="KW-1133">Transmembrane helix</keyword>
<gene>
    <name evidence="5" type="ORF">ENW48_08415</name>
</gene>
<dbReference type="Gene3D" id="1.10.287.70">
    <property type="match status" value="1"/>
</dbReference>
<dbReference type="SUPFAM" id="SSF81324">
    <property type="entry name" value="Voltage-gated potassium channels"/>
    <property type="match status" value="1"/>
</dbReference>
<feature type="transmembrane region" description="Helical" evidence="2">
    <location>
        <begin position="64"/>
        <end position="86"/>
    </location>
</feature>
<dbReference type="Gene3D" id="3.40.50.720">
    <property type="entry name" value="NAD(P)-binding Rossmann-like Domain"/>
    <property type="match status" value="1"/>
</dbReference>